<dbReference type="GO" id="GO:0005829">
    <property type="term" value="C:cytosol"/>
    <property type="evidence" value="ECO:0007669"/>
    <property type="project" value="TreeGrafter"/>
</dbReference>
<evidence type="ECO:0000256" key="7">
    <source>
        <dbReference type="SAM" id="MobiDB-lite"/>
    </source>
</evidence>
<evidence type="ECO:0000256" key="3">
    <source>
        <dbReference type="ARBA" id="ARBA00016219"/>
    </source>
</evidence>
<dbReference type="GO" id="GO:0019592">
    <property type="term" value="P:mannitol catabolic process"/>
    <property type="evidence" value="ECO:0007669"/>
    <property type="project" value="TreeGrafter"/>
</dbReference>
<dbReference type="SUPFAM" id="SSF48179">
    <property type="entry name" value="6-phosphogluconate dehydrogenase C-terminal domain-like"/>
    <property type="match status" value="1"/>
</dbReference>
<feature type="region of interest" description="Disordered" evidence="7">
    <location>
        <begin position="372"/>
        <end position="410"/>
    </location>
</feature>
<evidence type="ECO:0000256" key="4">
    <source>
        <dbReference type="ARBA" id="ARBA00023002"/>
    </source>
</evidence>
<dbReference type="FunFam" id="3.40.50.720:FF:000075">
    <property type="entry name" value="Mannitol-1-phosphate 5-dehydrogenase"/>
    <property type="match status" value="1"/>
</dbReference>
<feature type="binding site" evidence="6">
    <location>
        <begin position="3"/>
        <end position="14"/>
    </location>
    <ligand>
        <name>NAD(+)</name>
        <dbReference type="ChEBI" id="CHEBI:57540"/>
    </ligand>
</feature>
<dbReference type="EMBL" id="UGKR01000003">
    <property type="protein sequence ID" value="STS87020.1"/>
    <property type="molecule type" value="Genomic_DNA"/>
</dbReference>
<gene>
    <name evidence="6 10" type="primary">mtlD</name>
    <name evidence="10" type="ORF">NCTC9177_00797</name>
</gene>
<dbReference type="AlphaFoldDB" id="A0A7H4M9M0"/>
<evidence type="ECO:0000256" key="5">
    <source>
        <dbReference type="ARBA" id="ARBA00023027"/>
    </source>
</evidence>
<comment type="similarity">
    <text evidence="1 6">Belongs to the mannitol dehydrogenase family.</text>
</comment>
<dbReference type="NCBIfam" id="NF002648">
    <property type="entry name" value="PRK02318.1-4"/>
    <property type="match status" value="1"/>
</dbReference>
<dbReference type="GO" id="GO:0008926">
    <property type="term" value="F:mannitol-1-phosphate 5-dehydrogenase activity"/>
    <property type="evidence" value="ECO:0007669"/>
    <property type="project" value="UniProtKB-UniRule"/>
</dbReference>
<dbReference type="HAMAP" id="MF_00196">
    <property type="entry name" value="Mannitol_dehydrog"/>
    <property type="match status" value="1"/>
</dbReference>
<evidence type="ECO:0000256" key="6">
    <source>
        <dbReference type="HAMAP-Rule" id="MF_00196"/>
    </source>
</evidence>
<dbReference type="PROSITE" id="PS00974">
    <property type="entry name" value="MANNITOL_DHGENASE"/>
    <property type="match status" value="1"/>
</dbReference>
<dbReference type="NCBIfam" id="NF002646">
    <property type="entry name" value="PRK02318.1-2"/>
    <property type="match status" value="1"/>
</dbReference>
<comment type="catalytic activity">
    <reaction evidence="6">
        <text>D-mannitol 1-phosphate + NAD(+) = beta-D-fructose 6-phosphate + NADH + H(+)</text>
        <dbReference type="Rhea" id="RHEA:19661"/>
        <dbReference type="ChEBI" id="CHEBI:15378"/>
        <dbReference type="ChEBI" id="CHEBI:57540"/>
        <dbReference type="ChEBI" id="CHEBI:57634"/>
        <dbReference type="ChEBI" id="CHEBI:57945"/>
        <dbReference type="ChEBI" id="CHEBI:61381"/>
        <dbReference type="EC" id="1.1.1.17"/>
    </reaction>
</comment>
<evidence type="ECO:0000313" key="10">
    <source>
        <dbReference type="EMBL" id="STS87020.1"/>
    </source>
</evidence>
<evidence type="ECO:0000259" key="9">
    <source>
        <dbReference type="Pfam" id="PF08125"/>
    </source>
</evidence>
<feature type="domain" description="Mannitol dehydrogenase N-terminal" evidence="8">
    <location>
        <begin position="1"/>
        <end position="197"/>
    </location>
</feature>
<dbReference type="InterPro" id="IPR013131">
    <property type="entry name" value="Mannitol_DH_N"/>
</dbReference>
<dbReference type="NCBIfam" id="NF002650">
    <property type="entry name" value="PRK02318.2-2"/>
    <property type="match status" value="1"/>
</dbReference>
<dbReference type="Proteomes" id="UP000254545">
    <property type="component" value="Unassembled WGS sequence"/>
</dbReference>
<dbReference type="PANTHER" id="PTHR30524">
    <property type="entry name" value="MANNITOL-1-PHOSPHATE 5-DEHYDROGENASE"/>
    <property type="match status" value="1"/>
</dbReference>
<keyword evidence="4 6" id="KW-0560">Oxidoreductase</keyword>
<dbReference type="InterPro" id="IPR008927">
    <property type="entry name" value="6-PGluconate_DH-like_C_sf"/>
</dbReference>
<feature type="domain" description="Mannitol dehydrogenase C-terminal" evidence="9">
    <location>
        <begin position="204"/>
        <end position="346"/>
    </location>
</feature>
<dbReference type="NCBIfam" id="NF002647">
    <property type="entry name" value="PRK02318.1-3"/>
    <property type="match status" value="1"/>
</dbReference>
<evidence type="ECO:0000313" key="11">
    <source>
        <dbReference type="Proteomes" id="UP000254545"/>
    </source>
</evidence>
<protein>
    <recommendedName>
        <fullName evidence="3 6">Mannitol-1-phosphate 5-dehydrogenase</fullName>
        <ecNumber evidence="2 6">1.1.1.17</ecNumber>
    </recommendedName>
</protein>
<dbReference type="PANTHER" id="PTHR30524:SF0">
    <property type="entry name" value="ALTRONATE OXIDOREDUCTASE-RELATED"/>
    <property type="match status" value="1"/>
</dbReference>
<evidence type="ECO:0000256" key="2">
    <source>
        <dbReference type="ARBA" id="ARBA00012939"/>
    </source>
</evidence>
<dbReference type="SUPFAM" id="SSF51735">
    <property type="entry name" value="NAD(P)-binding Rossmann-fold domains"/>
    <property type="match status" value="1"/>
</dbReference>
<dbReference type="Pfam" id="PF01232">
    <property type="entry name" value="Mannitol_dh"/>
    <property type="match status" value="1"/>
</dbReference>
<evidence type="ECO:0000259" key="8">
    <source>
        <dbReference type="Pfam" id="PF01232"/>
    </source>
</evidence>
<name>A0A7H4M9M0_KLEVA</name>
<accession>A0A7H4M9M0</accession>
<dbReference type="InterPro" id="IPR013328">
    <property type="entry name" value="6PGD_dom2"/>
</dbReference>
<reference evidence="10 11" key="1">
    <citation type="submission" date="2018-06" db="EMBL/GenBank/DDBJ databases">
        <authorList>
            <consortium name="Pathogen Informatics"/>
            <person name="Doyle S."/>
        </authorList>
    </citation>
    <scope>NUCLEOTIDE SEQUENCE [LARGE SCALE GENOMIC DNA]</scope>
    <source>
        <strain evidence="10 11">NCTC9177</strain>
    </source>
</reference>
<dbReference type="InterPro" id="IPR000669">
    <property type="entry name" value="Mannitol_DH"/>
</dbReference>
<dbReference type="Gene3D" id="3.40.50.720">
    <property type="entry name" value="NAD(P)-binding Rossmann-like Domain"/>
    <property type="match status" value="1"/>
</dbReference>
<dbReference type="NCBIfam" id="NF002652">
    <property type="entry name" value="PRK02318.2-5"/>
    <property type="match status" value="1"/>
</dbReference>
<keyword evidence="5 6" id="KW-0520">NAD</keyword>
<dbReference type="Gene3D" id="1.10.1040.10">
    <property type="entry name" value="N-(1-d-carboxylethyl)-l-norvaline Dehydrogenase, domain 2"/>
    <property type="match status" value="1"/>
</dbReference>
<evidence type="ECO:0000256" key="1">
    <source>
        <dbReference type="ARBA" id="ARBA00006541"/>
    </source>
</evidence>
<dbReference type="InterPro" id="IPR023027">
    <property type="entry name" value="Mannitol_DH_CS"/>
</dbReference>
<dbReference type="PRINTS" id="PR00084">
    <property type="entry name" value="MTLDHDRGNASE"/>
</dbReference>
<organism evidence="10 11">
    <name type="scientific">Klebsiella variicola</name>
    <dbReference type="NCBI Taxonomy" id="244366"/>
    <lineage>
        <taxon>Bacteria</taxon>
        <taxon>Pseudomonadati</taxon>
        <taxon>Pseudomonadota</taxon>
        <taxon>Gammaproteobacteria</taxon>
        <taxon>Enterobacterales</taxon>
        <taxon>Enterobacteriaceae</taxon>
        <taxon>Klebsiella/Raoultella group</taxon>
        <taxon>Klebsiella</taxon>
        <taxon>Klebsiella pneumoniae complex</taxon>
    </lineage>
</organism>
<dbReference type="InterPro" id="IPR013118">
    <property type="entry name" value="Mannitol_DH_C"/>
</dbReference>
<proteinExistence type="inferred from homology"/>
<dbReference type="EC" id="1.1.1.17" evidence="2 6"/>
<comment type="caution">
    <text evidence="10">The sequence shown here is derived from an EMBL/GenBank/DDBJ whole genome shotgun (WGS) entry which is preliminary data.</text>
</comment>
<sequence>MKALHFGAGNIGRGFIGKLLADAGIELTFADVNQTVLDALNARHSYQVHVVGENEQVDTVSGVNAVSSIGDEVVDLIAEVDLVTTAVGPVVLERIAPAIAKGLAKRKAQGSERPLNIIACENMVRGTTQLKGHVFNALAEEDKAWVEAHIGFVDSAVDRIVPPSASATHDPLEVTVETFSEWIVDKTQFKGALPTIPGMELTDNLMAFVERKLFTLNTGHAITAYLGKLAGHQTIRDAILDEKIRAVVQGAMEESGAVLIKRYAFDPQKHAAYIQKILGRFENPYLKDDVERVGRQPLRKLSAGDRLIKPLLGTLEYGLPHRNLVKGIAAAMHFRSEDDPQAQELAALIADKGRRPRWRRFPAWMPQVMSSRRPLTTTTRKNDAQPGATNVAPITTPVRYAGNDGRNTSI</sequence>
<dbReference type="InterPro" id="IPR023028">
    <property type="entry name" value="Mannitol_1_phos_5_DH"/>
</dbReference>
<dbReference type="InterPro" id="IPR036291">
    <property type="entry name" value="NAD(P)-bd_dom_sf"/>
</dbReference>
<dbReference type="Pfam" id="PF08125">
    <property type="entry name" value="Mannitol_dh_C"/>
    <property type="match status" value="1"/>
</dbReference>
<dbReference type="FunFam" id="1.10.1040.10:FF:000009">
    <property type="entry name" value="Mannitol-1-phosphate 5-dehydrogenase"/>
    <property type="match status" value="1"/>
</dbReference>